<dbReference type="Proteomes" id="UP000319576">
    <property type="component" value="Chromosome"/>
</dbReference>
<keyword evidence="4" id="KW-1185">Reference proteome</keyword>
<accession>A0A517XQK3</accession>
<dbReference type="Pfam" id="PF07626">
    <property type="entry name" value="PSD3"/>
    <property type="match status" value="1"/>
</dbReference>
<organism evidence="3 4">
    <name type="scientific">Urbifossiella limnaea</name>
    <dbReference type="NCBI Taxonomy" id="2528023"/>
    <lineage>
        <taxon>Bacteria</taxon>
        <taxon>Pseudomonadati</taxon>
        <taxon>Planctomycetota</taxon>
        <taxon>Planctomycetia</taxon>
        <taxon>Gemmatales</taxon>
        <taxon>Gemmataceae</taxon>
        <taxon>Urbifossiella</taxon>
    </lineage>
</organism>
<dbReference type="KEGG" id="uli:ETAA1_17170"/>
<evidence type="ECO:0000259" key="2">
    <source>
        <dbReference type="Pfam" id="PF07626"/>
    </source>
</evidence>
<reference evidence="3 4" key="1">
    <citation type="submission" date="2019-02" db="EMBL/GenBank/DDBJ databases">
        <title>Deep-cultivation of Planctomycetes and their phenomic and genomic characterization uncovers novel biology.</title>
        <authorList>
            <person name="Wiegand S."/>
            <person name="Jogler M."/>
            <person name="Boedeker C."/>
            <person name="Pinto D."/>
            <person name="Vollmers J."/>
            <person name="Rivas-Marin E."/>
            <person name="Kohn T."/>
            <person name="Peeters S.H."/>
            <person name="Heuer A."/>
            <person name="Rast P."/>
            <person name="Oberbeckmann S."/>
            <person name="Bunk B."/>
            <person name="Jeske O."/>
            <person name="Meyerdierks A."/>
            <person name="Storesund J.E."/>
            <person name="Kallscheuer N."/>
            <person name="Luecker S."/>
            <person name="Lage O.M."/>
            <person name="Pohl T."/>
            <person name="Merkel B.J."/>
            <person name="Hornburger P."/>
            <person name="Mueller R.-W."/>
            <person name="Bruemmer F."/>
            <person name="Labrenz M."/>
            <person name="Spormann A.M."/>
            <person name="Op den Camp H."/>
            <person name="Overmann J."/>
            <person name="Amann R."/>
            <person name="Jetten M.S.M."/>
            <person name="Mascher T."/>
            <person name="Medema M.H."/>
            <person name="Devos D.P."/>
            <person name="Kaster A.-K."/>
            <person name="Ovreas L."/>
            <person name="Rohde M."/>
            <person name="Galperin M.Y."/>
            <person name="Jogler C."/>
        </authorList>
    </citation>
    <scope>NUCLEOTIDE SEQUENCE [LARGE SCALE GENOMIC DNA]</scope>
    <source>
        <strain evidence="3 4">ETA_A1</strain>
    </source>
</reference>
<protein>
    <recommendedName>
        <fullName evidence="2">DUF1587 domain-containing protein</fullName>
    </recommendedName>
</protein>
<name>A0A517XQK3_9BACT</name>
<feature type="region of interest" description="Disordered" evidence="1">
    <location>
        <begin position="302"/>
        <end position="344"/>
    </location>
</feature>
<evidence type="ECO:0000256" key="1">
    <source>
        <dbReference type="SAM" id="MobiDB-lite"/>
    </source>
</evidence>
<feature type="compositionally biased region" description="Low complexity" evidence="1">
    <location>
        <begin position="331"/>
        <end position="344"/>
    </location>
</feature>
<feature type="compositionally biased region" description="Basic residues" evidence="1">
    <location>
        <begin position="314"/>
        <end position="323"/>
    </location>
</feature>
<evidence type="ECO:0000313" key="4">
    <source>
        <dbReference type="Proteomes" id="UP000319576"/>
    </source>
</evidence>
<gene>
    <name evidence="3" type="ORF">ETAA1_17170</name>
</gene>
<dbReference type="EMBL" id="CP036273">
    <property type="protein sequence ID" value="QDU19780.1"/>
    <property type="molecule type" value="Genomic_DNA"/>
</dbReference>
<evidence type="ECO:0000313" key="3">
    <source>
        <dbReference type="EMBL" id="QDU19780.1"/>
    </source>
</evidence>
<dbReference type="AlphaFoldDB" id="A0A517XQK3"/>
<proteinExistence type="predicted"/>
<dbReference type="InterPro" id="IPR013036">
    <property type="entry name" value="DUF1587"/>
</dbReference>
<dbReference type="RefSeq" id="WP_238389395.1">
    <property type="nucleotide sequence ID" value="NZ_CP036273.1"/>
</dbReference>
<feature type="domain" description="DUF1587" evidence="2">
    <location>
        <begin position="34"/>
        <end position="93"/>
    </location>
</feature>
<sequence>MPPKDKPQPTAAEKERLLAWIVAQQKAAGPGGTRRLNKREAGAAFRDVTGLPVDFGHGLPGDGTVAGFDTGADGLQDAADSVATWVRVTKRVVDGVRFTEPSPGVVFAADLRGQKDARKVFDPWKVRDGAAKELGRLLPQLGGLLLEPRSPGDREVVRFTVPPPPERQGVVRVRLTVSVKKPVPDLPHPRLWVEVGGRPVDYRELAGPADAPVTIEYLVHTGDLAIQKGVNVSLSNKVERPYAVPGFENEDRSRPEDKLPPGGWGLFRPAFDRRTLQPEQWPAPLVILHEVEIESNHIAPWPPAEWKADVARSPTRRRARRSSWRSGPTVPGAGRAARPSASRS</sequence>